<comment type="caution">
    <text evidence="9">The sequence shown here is derived from an EMBL/GenBank/DDBJ whole genome shotgun (WGS) entry which is preliminary data.</text>
</comment>
<dbReference type="InterPro" id="IPR001007">
    <property type="entry name" value="VWF_dom"/>
</dbReference>
<protein>
    <submittedName>
        <fullName evidence="9">MUC6 protein</fullName>
    </submittedName>
</protein>
<organism evidence="9 10">
    <name type="scientific">Onychorhynchus coronatus</name>
    <name type="common">Royal flycatcher</name>
    <dbReference type="NCBI Taxonomy" id="360224"/>
    <lineage>
        <taxon>Eukaryota</taxon>
        <taxon>Metazoa</taxon>
        <taxon>Chordata</taxon>
        <taxon>Craniata</taxon>
        <taxon>Vertebrata</taxon>
        <taxon>Euteleostomi</taxon>
        <taxon>Archelosauria</taxon>
        <taxon>Archosauria</taxon>
        <taxon>Dinosauria</taxon>
        <taxon>Saurischia</taxon>
        <taxon>Theropoda</taxon>
        <taxon>Coelurosauria</taxon>
        <taxon>Aves</taxon>
        <taxon>Neognathae</taxon>
        <taxon>Neoaves</taxon>
        <taxon>Telluraves</taxon>
        <taxon>Australaves</taxon>
        <taxon>Passeriformes</taxon>
        <taxon>Tyrannidae</taxon>
        <taxon>Onychorhynchus</taxon>
    </lineage>
</organism>
<dbReference type="FunFam" id="2.10.25.10:FF:000153">
    <property type="entry name" value="MUC5B isoform 1"/>
    <property type="match status" value="2"/>
</dbReference>
<evidence type="ECO:0000259" key="8">
    <source>
        <dbReference type="PROSITE" id="PS51233"/>
    </source>
</evidence>
<feature type="compositionally biased region" description="Low complexity" evidence="7">
    <location>
        <begin position="1673"/>
        <end position="1714"/>
    </location>
</feature>
<feature type="compositionally biased region" description="Low complexity" evidence="7">
    <location>
        <begin position="1545"/>
        <end position="1575"/>
    </location>
</feature>
<dbReference type="FunFam" id="2.10.25.10:FF:000414">
    <property type="entry name" value="von Willebrand factor"/>
    <property type="match status" value="1"/>
</dbReference>
<feature type="region of interest" description="Disordered" evidence="7">
    <location>
        <begin position="1293"/>
        <end position="1312"/>
    </location>
</feature>
<dbReference type="GO" id="GO:0002281">
    <property type="term" value="P:macrophage activation involved in immune response"/>
    <property type="evidence" value="ECO:0007669"/>
    <property type="project" value="UniProtKB-ARBA"/>
</dbReference>
<dbReference type="Pfam" id="PF01826">
    <property type="entry name" value="TIL"/>
    <property type="match status" value="3"/>
</dbReference>
<dbReference type="GO" id="GO:0031012">
    <property type="term" value="C:extracellular matrix"/>
    <property type="evidence" value="ECO:0007669"/>
    <property type="project" value="TreeGrafter"/>
</dbReference>
<feature type="compositionally biased region" description="Low complexity" evidence="7">
    <location>
        <begin position="1870"/>
        <end position="1953"/>
    </location>
</feature>
<dbReference type="GO" id="GO:0046790">
    <property type="term" value="F:virion binding"/>
    <property type="evidence" value="ECO:0007669"/>
    <property type="project" value="UniProtKB-ARBA"/>
</dbReference>
<evidence type="ECO:0000256" key="7">
    <source>
        <dbReference type="SAM" id="MobiDB-lite"/>
    </source>
</evidence>
<dbReference type="Proteomes" id="UP000550309">
    <property type="component" value="Unassembled WGS sequence"/>
</dbReference>
<dbReference type="Gene3D" id="2.10.25.10">
    <property type="entry name" value="Laminin"/>
    <property type="match status" value="3"/>
</dbReference>
<accession>A0A7K6ABW7</accession>
<evidence type="ECO:0000313" key="10">
    <source>
        <dbReference type="Proteomes" id="UP000550309"/>
    </source>
</evidence>
<dbReference type="CDD" id="cd19941">
    <property type="entry name" value="TIL"/>
    <property type="match status" value="3"/>
</dbReference>
<dbReference type="PANTHER" id="PTHR11339">
    <property type="entry name" value="EXTRACELLULAR MATRIX GLYCOPROTEIN RELATED"/>
    <property type="match status" value="1"/>
</dbReference>
<feature type="compositionally biased region" description="Low complexity" evidence="7">
    <location>
        <begin position="1723"/>
        <end position="1760"/>
    </location>
</feature>
<reference evidence="9 10" key="1">
    <citation type="submission" date="2019-09" db="EMBL/GenBank/DDBJ databases">
        <title>Bird 10,000 Genomes (B10K) Project - Family phase.</title>
        <authorList>
            <person name="Zhang G."/>
        </authorList>
    </citation>
    <scope>NUCLEOTIDE SEQUENCE [LARGE SCALE GENOMIC DNA]</scope>
    <source>
        <strain evidence="9">B10K-DU-028-75</strain>
        <tissue evidence="9">Mixed tissue sample</tissue>
    </source>
</reference>
<evidence type="ECO:0000256" key="4">
    <source>
        <dbReference type="ARBA" id="ARBA00023157"/>
    </source>
</evidence>
<evidence type="ECO:0000256" key="5">
    <source>
        <dbReference type="ARBA" id="ARBA00023180"/>
    </source>
</evidence>
<feature type="domain" description="VWFD" evidence="8">
    <location>
        <begin position="9"/>
        <end position="209"/>
    </location>
</feature>
<keyword evidence="2" id="KW-0964">Secreted</keyword>
<feature type="compositionally biased region" description="Low complexity" evidence="7">
    <location>
        <begin position="1769"/>
        <end position="1804"/>
    </location>
</feature>
<dbReference type="Pfam" id="PF08742">
    <property type="entry name" value="C8"/>
    <property type="match status" value="3"/>
</dbReference>
<dbReference type="GO" id="GO:0042632">
    <property type="term" value="P:cholesterol homeostasis"/>
    <property type="evidence" value="ECO:0007669"/>
    <property type="project" value="UniProtKB-ARBA"/>
</dbReference>
<keyword evidence="5" id="KW-0325">Glycoprotein</keyword>
<dbReference type="GO" id="GO:0030299">
    <property type="term" value="P:intestinal cholesterol absorption"/>
    <property type="evidence" value="ECO:0007669"/>
    <property type="project" value="UniProtKB-ARBA"/>
</dbReference>
<feature type="compositionally biased region" description="Low complexity" evidence="7">
    <location>
        <begin position="1457"/>
        <end position="1468"/>
    </location>
</feature>
<dbReference type="SMART" id="SM00215">
    <property type="entry name" value="VWC_out"/>
    <property type="match status" value="1"/>
</dbReference>
<feature type="compositionally biased region" description="Low complexity" evidence="7">
    <location>
        <begin position="1296"/>
        <end position="1309"/>
    </location>
</feature>
<feature type="compositionally biased region" description="Low complexity" evidence="7">
    <location>
        <begin position="2021"/>
        <end position="2056"/>
    </location>
</feature>
<feature type="compositionally biased region" description="Low complexity" evidence="7">
    <location>
        <begin position="1820"/>
        <end position="1861"/>
    </location>
</feature>
<evidence type="ECO:0000256" key="2">
    <source>
        <dbReference type="ARBA" id="ARBA00022525"/>
    </source>
</evidence>
<dbReference type="InterPro" id="IPR001846">
    <property type="entry name" value="VWF_type-D"/>
</dbReference>
<proteinExistence type="predicted"/>
<feature type="domain" description="VWFD" evidence="8">
    <location>
        <begin position="390"/>
        <end position="574"/>
    </location>
</feature>
<evidence type="ECO:0000256" key="3">
    <source>
        <dbReference type="ARBA" id="ARBA00022737"/>
    </source>
</evidence>
<dbReference type="InterPro" id="IPR050780">
    <property type="entry name" value="Mucin_vWF_Thrombospondin_sf"/>
</dbReference>
<dbReference type="Pfam" id="PF00094">
    <property type="entry name" value="VWD"/>
    <property type="match status" value="4"/>
</dbReference>
<evidence type="ECO:0000256" key="6">
    <source>
        <dbReference type="ARBA" id="ARBA00054401"/>
    </source>
</evidence>
<dbReference type="SMART" id="SM00216">
    <property type="entry name" value="VWD"/>
    <property type="match status" value="3"/>
</dbReference>
<dbReference type="SUPFAM" id="SSF57567">
    <property type="entry name" value="Serine protease inhibitors"/>
    <property type="match status" value="3"/>
</dbReference>
<dbReference type="InterPro" id="IPR014853">
    <property type="entry name" value="VWF/SSPO/ZAN-like_Cys-rich_dom"/>
</dbReference>
<keyword evidence="3" id="KW-0677">Repeat</keyword>
<sequence length="2056" mass="222317">FSFIVLSKDFCSTWGGGHFSTFDKYQYDFTGTCNYIFATVCDETSPDFNIQFRRGMDKKIARIIIELGPSVVIVEKGSISVRSVGIIKLPYTSNGIQIAPYGHNIRLVAKLMEMELVVMWNNDDYLMVRKMFSVSTNFFVSFLFLNIFRFSLQNSQYVLAEKKYMGKVCGMCGNYDGYELNEFVSEGKLLDTYKFAALQKMDDPSEICLSEEIPISTVPHKKYAMICSQLLNLVSPTCSVPKDGFVTRCQLDMQDCSEPGQNNCACSTLSEYSRQCAMSHQMVFNWRTENFCSVGKCSANQIYEECGSPCIKTCSNPEYSCSSHCTYGCFCPEGTVLDDISKNRTCVHISQCPCTLNGKTYAPGETMKATCRTCKCMMGQWNCKDLPCPGRCSLEGGSFVTTFDSRSYRFHGVCTYILMKSSSLPHNGTLMAVYEKTGYSHSETSLSAIIYLSTKDKIVISQNDLLTDDDELKRLPYRSGDITVFRQSSMYIQMHTTFGLELVVQTSPVFQAYVKAGSQFKGRTLGLCGNYNGDTTDDFMTSMDITEGTASLFVDSWRAGNCHPALERDTDPCALSQLNKISAETHCSILTKKGTVFEKCHAVVNPISFYKRCVYQACNYEETFPYICSALGSYARACSSMGLILENWRSSMDNCTVTCTGNQTFSYNTEACDRTCLSLSNRALECHPTDIPIEGCQCPKGLYLNHKNECVRKSHCPCYLEDRKYILPDQSTITGGITCYCVNGRLSCTGKPQNPAESCKAPKKYISCSDSLENKYGAACAPTCQMLATGIECIPTKCESGCVCADGLYENLEGKCVPAEECPCEYGGLSYGRGEQIQTECEICTCTKGKWKCVQKSRCSSTCNLYGEGHITTFDGQRFVFDGNCEYILATDGCGINRPVSSFKIVTENVICGKSGVTCSRSISIYLGNLTIILRDETFSISGENPSVQYHVKKNALHLMFDIIIPGKYNMTLIWNKHMNFFIKISRGTQETICGLCGNYNGNMKDDFETRSKYVASNELEFVNSWKENPLCGDVYFVVDPCSKNPYRKAWAEKTCSVINSQVFSACHNKVNRMPYYEACVRDSCGCDIGGDCKCMCDAIAVYAMACLDKGICIDWRTPEFCPVYCEYYNSHKRTGVDNAYSSGYNDDKCTWHYRPCNCPNQNYKYVNIEGCYNCSHDEYFDHEKNRCMPCAVQPEVTRSSATSTLPTVPSTPSATAISTEITSPTITAKITVPRMSPIQPLVTIKSTTGRFLVLLSKINDKYTTSISTTPNITTTITTPSVTTTTKRTMATIPKSTPAASSTAASTETEQVRFTSPAFETTIKEEITTSSLPTETLSQSMTSSKPKLTTAEPLAFSSLLPNKTQWNLVLSFLLLPITWGFCLGIAYPFCLSFLPCHLESTCAFLSLVVTHIRTLTQPVEHLVKQTQTTPATSTSSTSVPRETTPATSPGVPLTRISPSPSSLPATSASSASSFSSTWLGTSHPGKAPSCPSCCSPPPTTQKTTAATSIASTSKTSVSTETSPPSSTELPLTTSPNPSSLPAPSSPLSTRLPSAPTSTVYSTAVPSTSPTPTPMTLRPKPSSPMTSAPQESPTTESSAPTTAKTSTVPSPAPSPSSTVSSTWLSSSQPGKSHSFVSYCFCLLFLFPSSFLGPTCAFLPTAFTHKKSTEPHIEPPLTTQKTTAATSTSSTSKTSVSTETSPPSSTELPLATTSPNPSSPPAPSSPLSTWLPSAPTSTVYSTAAPSTSPTPTPTTLRPKPSSLMTSAPQESPTTESSAPTTAKTSTVPSPAPSPYSTVSSTWLSSSEPAFTHKKSTEPHIEPPLTTQKTTAATSTSSTSKTSVSTETSPPSSTELPLTTTSPNPSSPPGPSSPLSTWLPSAPTSTVYSTAAPSTSPTPTPTTLRPKPSSPMTSAPQESPTTESSAPTTAKTSTVPSPAPSPSSTVSSTWLSSSQPGKAPPTSFTHKRSTKPHIEPPLTTQKTTAATSTGSTSKTSVSTETSPPSSTELPLTTSPNPSSPPAPSSQLTTRLPSAPTSTVYSTAAPSTSPTPTPTTLRPK</sequence>
<keyword evidence="4" id="KW-1015">Disulfide bond</keyword>
<dbReference type="PROSITE" id="PS51233">
    <property type="entry name" value="VWFD"/>
    <property type="match status" value="3"/>
</dbReference>
<dbReference type="InterPro" id="IPR002919">
    <property type="entry name" value="TIL_dom"/>
</dbReference>
<feature type="domain" description="VWFD" evidence="8">
    <location>
        <begin position="861"/>
        <end position="1033"/>
    </location>
</feature>
<dbReference type="OrthoDB" id="160294at2759"/>
<dbReference type="EMBL" id="VZRK01000709">
    <property type="protein sequence ID" value="NWU87480.1"/>
    <property type="molecule type" value="Genomic_DNA"/>
</dbReference>
<name>A0A7K6ABW7_ONYCO</name>
<evidence type="ECO:0000313" key="9">
    <source>
        <dbReference type="EMBL" id="NWU87480.1"/>
    </source>
</evidence>
<dbReference type="SMART" id="SM00832">
    <property type="entry name" value="C8"/>
    <property type="match status" value="3"/>
</dbReference>
<comment type="function">
    <text evidence="6">Ovomucin, the glycoprotein responsible for the gel properties of egg white, is composed for 2 subunits, alpha-ovomucin/MUC5B and beta-ovomucin/MUC6.</text>
</comment>
<dbReference type="GO" id="GO:0005615">
    <property type="term" value="C:extracellular space"/>
    <property type="evidence" value="ECO:0007669"/>
    <property type="project" value="UniProtKB-ARBA"/>
</dbReference>
<keyword evidence="10" id="KW-1185">Reference proteome</keyword>
<dbReference type="InterPro" id="IPR036084">
    <property type="entry name" value="Ser_inhib-like_sf"/>
</dbReference>
<feature type="region of interest" description="Disordered" evidence="7">
    <location>
        <begin position="1666"/>
        <end position="2056"/>
    </location>
</feature>
<feature type="non-terminal residue" evidence="9">
    <location>
        <position position="2056"/>
    </location>
</feature>
<feature type="non-terminal residue" evidence="9">
    <location>
        <position position="1"/>
    </location>
</feature>
<feature type="compositionally biased region" description="Low complexity" evidence="7">
    <location>
        <begin position="1973"/>
        <end position="2013"/>
    </location>
</feature>
<feature type="compositionally biased region" description="Low complexity" evidence="7">
    <location>
        <begin position="1426"/>
        <end position="1438"/>
    </location>
</feature>
<evidence type="ECO:0000256" key="1">
    <source>
        <dbReference type="ARBA" id="ARBA00004613"/>
    </source>
</evidence>
<feature type="compositionally biased region" description="Low complexity" evidence="7">
    <location>
        <begin position="1500"/>
        <end position="1537"/>
    </location>
</feature>
<feature type="region of interest" description="Disordered" evidence="7">
    <location>
        <begin position="1423"/>
        <end position="1468"/>
    </location>
</feature>
<feature type="region of interest" description="Disordered" evidence="7">
    <location>
        <begin position="1487"/>
        <end position="1625"/>
    </location>
</feature>
<dbReference type="PANTHER" id="PTHR11339:SF264">
    <property type="entry name" value="MUCIN-6"/>
    <property type="match status" value="1"/>
</dbReference>
<comment type="subcellular location">
    <subcellularLocation>
        <location evidence="1">Secreted</location>
    </subcellularLocation>
</comment>
<gene>
    <name evidence="9" type="primary">Muc6</name>
    <name evidence="9" type="ORF">ONYCOR_R07268</name>
</gene>
<feature type="compositionally biased region" description="Low complexity" evidence="7">
    <location>
        <begin position="1588"/>
        <end position="1625"/>
    </location>
</feature>